<evidence type="ECO:0000313" key="3">
    <source>
        <dbReference type="Proteomes" id="UP000263094"/>
    </source>
</evidence>
<dbReference type="Proteomes" id="UP000263094">
    <property type="component" value="Unassembled WGS sequence"/>
</dbReference>
<reference evidence="2 3" key="1">
    <citation type="submission" date="2018-08" db="EMBL/GenBank/DDBJ databases">
        <title>Isolation, diversity and antifungal activity of Actinobacteria from wheat.</title>
        <authorList>
            <person name="Han C."/>
        </authorList>
    </citation>
    <scope>NUCLEOTIDE SEQUENCE [LARGE SCALE GENOMIC DNA]</scope>
    <source>
        <strain evidence="2 3">NEAU-YY421</strain>
    </source>
</reference>
<evidence type="ECO:0008006" key="4">
    <source>
        <dbReference type="Google" id="ProtNLM"/>
    </source>
</evidence>
<protein>
    <recommendedName>
        <fullName evidence="4">DNA primase/polymerase bifunctional N-terminal domain-containing protein</fullName>
    </recommendedName>
</protein>
<evidence type="ECO:0000256" key="1">
    <source>
        <dbReference type="SAM" id="MobiDB-lite"/>
    </source>
</evidence>
<accession>A0A372M4F0</accession>
<evidence type="ECO:0000313" key="2">
    <source>
        <dbReference type="EMBL" id="RFU85177.1"/>
    </source>
</evidence>
<organism evidence="2 3">
    <name type="scientific">Streptomyces triticagri</name>
    <dbReference type="NCBI Taxonomy" id="2293568"/>
    <lineage>
        <taxon>Bacteria</taxon>
        <taxon>Bacillati</taxon>
        <taxon>Actinomycetota</taxon>
        <taxon>Actinomycetes</taxon>
        <taxon>Kitasatosporales</taxon>
        <taxon>Streptomycetaceae</taxon>
        <taxon>Streptomyces</taxon>
    </lineage>
</organism>
<dbReference type="AlphaFoldDB" id="A0A372M4F0"/>
<sequence length="185" mass="19518">MNEVMAPSQPGADVPPTQAPARAGMDRAVEHWLLSAASDRRTALREWSTTGIAMVRCGGIFAALRVPADIIHAAAGTDDPAGIDCYLSNALRGPVLVDRFARRYYALVPSSTARCPELSAALGPGVECLGTNSFLGVPHPTRPHPGATPSYWCVPAKVPGPLCSPGAIVKVVNRGRRLLEEALDE</sequence>
<dbReference type="EMBL" id="QUAK01000101">
    <property type="protein sequence ID" value="RFU85177.1"/>
    <property type="molecule type" value="Genomic_DNA"/>
</dbReference>
<gene>
    <name evidence="2" type="ORF">DY218_18630</name>
</gene>
<name>A0A372M4F0_9ACTN</name>
<comment type="caution">
    <text evidence="2">The sequence shown here is derived from an EMBL/GenBank/DDBJ whole genome shotgun (WGS) entry which is preliminary data.</text>
</comment>
<dbReference type="OrthoDB" id="4232363at2"/>
<proteinExistence type="predicted"/>
<feature type="region of interest" description="Disordered" evidence="1">
    <location>
        <begin position="1"/>
        <end position="20"/>
    </location>
</feature>
<dbReference type="RefSeq" id="WP_128557190.1">
    <property type="nucleotide sequence ID" value="NZ_QUAK01000101.1"/>
</dbReference>
<keyword evidence="3" id="KW-1185">Reference proteome</keyword>